<feature type="non-terminal residue" evidence="1">
    <location>
        <position position="1"/>
    </location>
</feature>
<dbReference type="OrthoDB" id="2425656at2759"/>
<dbReference type="AlphaFoldDB" id="A0A9N9KBA6"/>
<gene>
    <name evidence="1" type="ORF">CPELLU_LOCUS19473</name>
</gene>
<reference evidence="1" key="1">
    <citation type="submission" date="2021-06" db="EMBL/GenBank/DDBJ databases">
        <authorList>
            <person name="Kallberg Y."/>
            <person name="Tangrot J."/>
            <person name="Rosling A."/>
        </authorList>
    </citation>
    <scope>NUCLEOTIDE SEQUENCE</scope>
    <source>
        <strain evidence="1">FL966</strain>
    </source>
</reference>
<protein>
    <submittedName>
        <fullName evidence="1">14206_t:CDS:1</fullName>
    </submittedName>
</protein>
<comment type="caution">
    <text evidence="1">The sequence shown here is derived from an EMBL/GenBank/DDBJ whole genome shotgun (WGS) entry which is preliminary data.</text>
</comment>
<dbReference type="Proteomes" id="UP000789759">
    <property type="component" value="Unassembled WGS sequence"/>
</dbReference>
<proteinExistence type="predicted"/>
<evidence type="ECO:0000313" key="1">
    <source>
        <dbReference type="EMBL" id="CAG8818850.1"/>
    </source>
</evidence>
<dbReference type="EMBL" id="CAJVQA010047262">
    <property type="protein sequence ID" value="CAG8818850.1"/>
    <property type="molecule type" value="Genomic_DNA"/>
</dbReference>
<accession>A0A9N9KBA6</accession>
<keyword evidence="2" id="KW-1185">Reference proteome</keyword>
<name>A0A9N9KBA6_9GLOM</name>
<sequence length="58" mass="6500">RDPEIYKMLGVFVHQAIKAVVIAMKNGQNTQTAIKECNEYTIDLKILTRLGVVKSLPV</sequence>
<organism evidence="1 2">
    <name type="scientific">Cetraspora pellucida</name>
    <dbReference type="NCBI Taxonomy" id="1433469"/>
    <lineage>
        <taxon>Eukaryota</taxon>
        <taxon>Fungi</taxon>
        <taxon>Fungi incertae sedis</taxon>
        <taxon>Mucoromycota</taxon>
        <taxon>Glomeromycotina</taxon>
        <taxon>Glomeromycetes</taxon>
        <taxon>Diversisporales</taxon>
        <taxon>Gigasporaceae</taxon>
        <taxon>Cetraspora</taxon>
    </lineage>
</organism>
<evidence type="ECO:0000313" key="2">
    <source>
        <dbReference type="Proteomes" id="UP000789759"/>
    </source>
</evidence>